<feature type="repeat" description="TPR" evidence="15">
    <location>
        <begin position="1052"/>
        <end position="1085"/>
    </location>
</feature>
<proteinExistence type="inferred from homology"/>
<evidence type="ECO:0000256" key="13">
    <source>
        <dbReference type="ARBA" id="ARBA00074306"/>
    </source>
</evidence>
<evidence type="ECO:0000256" key="3">
    <source>
        <dbReference type="ARBA" id="ARBA00006402"/>
    </source>
</evidence>
<dbReference type="GO" id="GO:0009927">
    <property type="term" value="F:histidine phosphotransfer kinase activity"/>
    <property type="evidence" value="ECO:0007669"/>
    <property type="project" value="TreeGrafter"/>
</dbReference>
<dbReference type="Pfam" id="PF00211">
    <property type="entry name" value="Guanylate_cyc"/>
    <property type="match status" value="1"/>
</dbReference>
<dbReference type="Gene3D" id="3.40.50.2300">
    <property type="match status" value="1"/>
</dbReference>
<evidence type="ECO:0000256" key="4">
    <source>
        <dbReference type="ARBA" id="ARBA00012438"/>
    </source>
</evidence>
<dbReference type="InterPro" id="IPR029787">
    <property type="entry name" value="Nucleotide_cyclase"/>
</dbReference>
<keyword evidence="8 17" id="KW-0812">Transmembrane</keyword>
<dbReference type="InterPro" id="IPR019734">
    <property type="entry name" value="TPR_rpt"/>
</dbReference>
<keyword evidence="10 17" id="KW-1133">Transmembrane helix</keyword>
<feature type="coiled-coil region" evidence="16">
    <location>
        <begin position="408"/>
        <end position="445"/>
    </location>
</feature>
<dbReference type="STRING" id="1781255.BH720_12800"/>
<dbReference type="SMART" id="SM00387">
    <property type="entry name" value="HATPase_c"/>
    <property type="match status" value="1"/>
</dbReference>
<dbReference type="GO" id="GO:0009190">
    <property type="term" value="P:cyclic nucleotide biosynthetic process"/>
    <property type="evidence" value="ECO:0007669"/>
    <property type="project" value="InterPro"/>
</dbReference>
<dbReference type="EMBL" id="MJGC01000061">
    <property type="protein sequence ID" value="OEJ74753.1"/>
    <property type="molecule type" value="Genomic_DNA"/>
</dbReference>
<dbReference type="GO" id="GO:0000155">
    <property type="term" value="F:phosphorelay sensor kinase activity"/>
    <property type="evidence" value="ECO:0007669"/>
    <property type="project" value="InterPro"/>
</dbReference>
<dbReference type="Gene3D" id="3.30.450.20">
    <property type="entry name" value="PAS domain"/>
    <property type="match status" value="2"/>
</dbReference>
<dbReference type="InterPro" id="IPR003660">
    <property type="entry name" value="HAMP_dom"/>
</dbReference>
<dbReference type="InterPro" id="IPR036890">
    <property type="entry name" value="HATPase_C_sf"/>
</dbReference>
<dbReference type="SUPFAM" id="SSF55874">
    <property type="entry name" value="ATPase domain of HSP90 chaperone/DNA topoisomerase II/histidine kinase"/>
    <property type="match status" value="1"/>
</dbReference>
<dbReference type="InterPro" id="IPR036097">
    <property type="entry name" value="HisK_dim/P_sf"/>
</dbReference>
<dbReference type="InterPro" id="IPR003594">
    <property type="entry name" value="HATPase_dom"/>
</dbReference>
<comment type="similarity">
    <text evidence="3">In the N-terminal section; belongs to the phytochrome family.</text>
</comment>
<dbReference type="GO" id="GO:0005886">
    <property type="term" value="C:plasma membrane"/>
    <property type="evidence" value="ECO:0007669"/>
    <property type="project" value="UniProtKB-SubCell"/>
</dbReference>
<dbReference type="Gene3D" id="3.30.70.1230">
    <property type="entry name" value="Nucleotide cyclase"/>
    <property type="match status" value="1"/>
</dbReference>
<evidence type="ECO:0000256" key="16">
    <source>
        <dbReference type="SAM" id="Coils"/>
    </source>
</evidence>
<evidence type="ECO:0000259" key="21">
    <source>
        <dbReference type="PROSITE" id="PS50885"/>
    </source>
</evidence>
<dbReference type="PANTHER" id="PTHR43047">
    <property type="entry name" value="TWO-COMPONENT HISTIDINE PROTEIN KINASE"/>
    <property type="match status" value="1"/>
</dbReference>
<dbReference type="GO" id="GO:0004016">
    <property type="term" value="F:adenylate cyclase activity"/>
    <property type="evidence" value="ECO:0007669"/>
    <property type="project" value="UniProtKB-ARBA"/>
</dbReference>
<feature type="domain" description="Guanylate cyclase" evidence="20">
    <location>
        <begin position="863"/>
        <end position="989"/>
    </location>
</feature>
<evidence type="ECO:0000259" key="19">
    <source>
        <dbReference type="PROSITE" id="PS50110"/>
    </source>
</evidence>
<dbReference type="CDD" id="cd00082">
    <property type="entry name" value="HisKA"/>
    <property type="match status" value="1"/>
</dbReference>
<evidence type="ECO:0000313" key="22">
    <source>
        <dbReference type="EMBL" id="OEJ74753.1"/>
    </source>
</evidence>
<dbReference type="InterPro" id="IPR004358">
    <property type="entry name" value="Sig_transdc_His_kin-like_C"/>
</dbReference>
<dbReference type="SMART" id="SM00388">
    <property type="entry name" value="HisKA"/>
    <property type="match status" value="1"/>
</dbReference>
<dbReference type="Pfam" id="PF02743">
    <property type="entry name" value="dCache_1"/>
    <property type="match status" value="1"/>
</dbReference>
<gene>
    <name evidence="22" type="ORF">BH720_12800</name>
</gene>
<dbReference type="SMART" id="SM00044">
    <property type="entry name" value="CYCc"/>
    <property type="match status" value="1"/>
</dbReference>
<feature type="domain" description="Histidine kinase" evidence="18">
    <location>
        <begin position="445"/>
        <end position="666"/>
    </location>
</feature>
<organism evidence="22">
    <name type="scientific">Desertifilum tharense IPPAS B-1220</name>
    <dbReference type="NCBI Taxonomy" id="1781255"/>
    <lineage>
        <taxon>Bacteria</taxon>
        <taxon>Bacillati</taxon>
        <taxon>Cyanobacteriota</taxon>
        <taxon>Cyanophyceae</taxon>
        <taxon>Desertifilales</taxon>
        <taxon>Desertifilaceae</taxon>
        <taxon>Desertifilum</taxon>
    </lineage>
</organism>
<dbReference type="CDD" id="cd07302">
    <property type="entry name" value="CHD"/>
    <property type="match status" value="1"/>
</dbReference>
<dbReference type="PROSITE" id="PS50110">
    <property type="entry name" value="RESPONSE_REGULATORY"/>
    <property type="match status" value="1"/>
</dbReference>
<dbReference type="Pfam" id="PF00672">
    <property type="entry name" value="HAMP"/>
    <property type="match status" value="1"/>
</dbReference>
<dbReference type="PROSITE" id="PS50885">
    <property type="entry name" value="HAMP"/>
    <property type="match status" value="1"/>
</dbReference>
<dbReference type="InterPro" id="IPR005467">
    <property type="entry name" value="His_kinase_dom"/>
</dbReference>
<sequence length="1115" mass="125195">MIVSKPARAKSSQKVYLRLILVLPFVLQIVAAVGLVGWLSLRSGQKAVNDLADALRQEVSDRVNQHLDSYLGTPHQINQMNLAAYRLGTLDLRDRELTARYFYQQMRIYPNLSYINFGSARGEFVGVGRNDDGSLYREEVELDRLGIYDRYTLTPDGERDRYLLSDELDFFQDPWYADAVDARKPLWSQIYQWVDLPEIFSISASYPVYDEDNELVGVLGVDLILSQISEFLQTLEVSPGSKIFIIERDGSIVASSSLEKPFRLEEGIPERLSLLDSQEPLIQATGRYLLQEFNNFYQIQDQQLLQFRIDRERQFVQVSPWRDEWGLNWLIVVVVPESDFMGQIYANTRVTILLCISAFGVSIAMGILTTRWIIRPILQVSQASAAIANGQLAQQVAPSNIIEIATLADSFNQMARQLQESFARLERQNEDLKHLDQLKNEFLANTSHELRTPLNGIIGIADSLIDGATGELSLETKANLALITSSGRRLANLINDILDFSKLRHKSLQLHLKPVDLRSITQVVLTLSQPLAASKGLQLMDTIQPDLPPAQADEDRLQQILYNLIGNAIKFTHLGGVEVSAEVVEGESPHLAIAISDTGIGIAEDQLERIFESFEQAQGSATREYGGTGLGLSVTKQLVELHGGEIRVQSQVGVGSRFTFTLPIAQDAPISAPSCSILPDTSKVELAIAPGVAKSPLPALADKAYRVLVVDDEPINRQVLVNHLSLAHYTVREARNGPEALSILEQGWIPDIILLDVMMPKMTGYEVCQRIRDRYRANVLPIVMLTAKNQVADIVEGFSVGANDYLTKPIQKAEMLVRIKTHIYLAKLALAYERFIPHNFLRFLNKESILDVQLGDQVQRDMSVMFSDIRSFTTLSESLTPQETFRFINTYLSRVSPLIRQYNGFIDKYIGDAIVALFPETATDAVQAALEMQREVAAYNQYRLQQGEAPIAIGIGLHTGNLMLGTIGEPERMETTAIADAVNLASRLEGLTKLYGVGILVSDRTLSELENIQDFQYRFLERVRVRGKRQPVAVYELYLEELGRCEQLKTQTKTAFEQAAIAYHYRDFAKAQQMFQSILALNPQDRAALLYVKRCQHNRQYGITQPGDSFADLEF</sequence>
<comment type="subcellular location">
    <subcellularLocation>
        <location evidence="2">Cell membrane</location>
        <topology evidence="2">Multi-pass membrane protein</topology>
    </subcellularLocation>
</comment>
<dbReference type="PANTHER" id="PTHR43047:SF72">
    <property type="entry name" value="OSMOSENSING HISTIDINE PROTEIN KINASE SLN1"/>
    <property type="match status" value="1"/>
</dbReference>
<evidence type="ECO:0000256" key="5">
    <source>
        <dbReference type="ARBA" id="ARBA00022475"/>
    </source>
</evidence>
<dbReference type="AlphaFoldDB" id="A0A1E5QK74"/>
<dbReference type="SUPFAM" id="SSF52172">
    <property type="entry name" value="CheY-like"/>
    <property type="match status" value="1"/>
</dbReference>
<evidence type="ECO:0000256" key="9">
    <source>
        <dbReference type="ARBA" id="ARBA00022777"/>
    </source>
</evidence>
<dbReference type="InterPro" id="IPR001789">
    <property type="entry name" value="Sig_transdc_resp-reg_receiver"/>
</dbReference>
<dbReference type="Gene3D" id="1.10.287.130">
    <property type="match status" value="1"/>
</dbReference>
<dbReference type="EC" id="2.7.13.3" evidence="4"/>
<dbReference type="SUPFAM" id="SSF47384">
    <property type="entry name" value="Homodimeric domain of signal transducing histidine kinase"/>
    <property type="match status" value="1"/>
</dbReference>
<keyword evidence="6 14" id="KW-0597">Phosphoprotein</keyword>
<dbReference type="InterPro" id="IPR003661">
    <property type="entry name" value="HisK_dim/P_dom"/>
</dbReference>
<dbReference type="InterPro" id="IPR033479">
    <property type="entry name" value="dCache_1"/>
</dbReference>
<dbReference type="Gene3D" id="3.30.565.10">
    <property type="entry name" value="Histidine kinase-like ATPase, C-terminal domain"/>
    <property type="match status" value="1"/>
</dbReference>
<feature type="domain" description="HAMP" evidence="21">
    <location>
        <begin position="371"/>
        <end position="423"/>
    </location>
</feature>
<dbReference type="OrthoDB" id="337251at2"/>
<dbReference type="InterPro" id="IPR001054">
    <property type="entry name" value="A/G_cyclase"/>
</dbReference>
<dbReference type="SMART" id="SM00448">
    <property type="entry name" value="REC"/>
    <property type="match status" value="1"/>
</dbReference>
<dbReference type="PROSITE" id="PS50125">
    <property type="entry name" value="GUANYLATE_CYCLASE_2"/>
    <property type="match status" value="1"/>
</dbReference>
<evidence type="ECO:0000256" key="1">
    <source>
        <dbReference type="ARBA" id="ARBA00000085"/>
    </source>
</evidence>
<feature type="domain" description="Response regulatory" evidence="19">
    <location>
        <begin position="706"/>
        <end position="823"/>
    </location>
</feature>
<dbReference type="CDD" id="cd16922">
    <property type="entry name" value="HATPase_EvgS-ArcB-TorS-like"/>
    <property type="match status" value="1"/>
</dbReference>
<evidence type="ECO:0000259" key="20">
    <source>
        <dbReference type="PROSITE" id="PS50125"/>
    </source>
</evidence>
<evidence type="ECO:0000256" key="15">
    <source>
        <dbReference type="PROSITE-ProRule" id="PRU00339"/>
    </source>
</evidence>
<keyword evidence="9" id="KW-0418">Kinase</keyword>
<keyword evidence="5" id="KW-1003">Cell membrane</keyword>
<dbReference type="RefSeq" id="WP_069967606.1">
    <property type="nucleotide sequence ID" value="NZ_CM124774.1"/>
</dbReference>
<dbReference type="PRINTS" id="PR00344">
    <property type="entry name" value="BCTRLSENSOR"/>
</dbReference>
<evidence type="ECO:0000256" key="17">
    <source>
        <dbReference type="SAM" id="Phobius"/>
    </source>
</evidence>
<name>A0A1E5QK74_9CYAN</name>
<evidence type="ECO:0000256" key="12">
    <source>
        <dbReference type="ARBA" id="ARBA00023136"/>
    </source>
</evidence>
<evidence type="ECO:0000256" key="10">
    <source>
        <dbReference type="ARBA" id="ARBA00022989"/>
    </source>
</evidence>
<dbReference type="PROSITE" id="PS50109">
    <property type="entry name" value="HIS_KIN"/>
    <property type="match status" value="1"/>
</dbReference>
<protein>
    <recommendedName>
        <fullName evidence="13">Circadian input-output histidine kinase CikA</fullName>
        <ecNumber evidence="4">2.7.13.3</ecNumber>
    </recommendedName>
</protein>
<feature type="modified residue" description="4-aspartylphosphate" evidence="14">
    <location>
        <position position="756"/>
    </location>
</feature>
<evidence type="ECO:0000256" key="7">
    <source>
        <dbReference type="ARBA" id="ARBA00022679"/>
    </source>
</evidence>
<reference evidence="22" key="1">
    <citation type="submission" date="2016-09" db="EMBL/GenBank/DDBJ databases">
        <title>Draft genome of thermotolerant cyanobacterium Desertifilum sp. strain IPPAS B-1220.</title>
        <authorList>
            <person name="Sinetova M.A."/>
            <person name="Bolakhan K."/>
            <person name="Zayadan B.K."/>
            <person name="Mironov K.S."/>
            <person name="Ustinova V."/>
            <person name="Kupriyanova E.V."/>
            <person name="Sidorov R.A."/>
            <person name="Skrypnik A.N."/>
            <person name="Gogoleva N.E."/>
            <person name="Gogolev Y.V."/>
            <person name="Los D.A."/>
        </authorList>
    </citation>
    <scope>NUCLEOTIDE SEQUENCE [LARGE SCALE GENOMIC DNA]</scope>
    <source>
        <strain evidence="22">IPPAS B-1220</strain>
    </source>
</reference>
<evidence type="ECO:0000256" key="2">
    <source>
        <dbReference type="ARBA" id="ARBA00004651"/>
    </source>
</evidence>
<keyword evidence="12 17" id="KW-0472">Membrane</keyword>
<comment type="catalytic activity">
    <reaction evidence="1">
        <text>ATP + protein L-histidine = ADP + protein N-phospho-L-histidine.</text>
        <dbReference type="EC" id="2.7.13.3"/>
    </reaction>
</comment>
<dbReference type="Gene3D" id="6.10.340.10">
    <property type="match status" value="1"/>
</dbReference>
<keyword evidence="7" id="KW-0808">Transferase</keyword>
<dbReference type="PROSITE" id="PS50005">
    <property type="entry name" value="TPR"/>
    <property type="match status" value="1"/>
</dbReference>
<dbReference type="Pfam" id="PF00072">
    <property type="entry name" value="Response_reg"/>
    <property type="match status" value="1"/>
</dbReference>
<dbReference type="Pfam" id="PF02518">
    <property type="entry name" value="HATPase_c"/>
    <property type="match status" value="1"/>
</dbReference>
<dbReference type="FunFam" id="3.30.565.10:FF:000010">
    <property type="entry name" value="Sensor histidine kinase RcsC"/>
    <property type="match status" value="1"/>
</dbReference>
<feature type="transmembrane region" description="Helical" evidence="17">
    <location>
        <begin position="350"/>
        <end position="374"/>
    </location>
</feature>
<comment type="caution">
    <text evidence="22">The sequence shown here is derived from an EMBL/GenBank/DDBJ whole genome shotgun (WGS) entry which is preliminary data.</text>
</comment>
<evidence type="ECO:0000256" key="11">
    <source>
        <dbReference type="ARBA" id="ARBA00023012"/>
    </source>
</evidence>
<dbReference type="CDD" id="cd12913">
    <property type="entry name" value="PDC1_MCP_like"/>
    <property type="match status" value="1"/>
</dbReference>
<dbReference type="Pfam" id="PF00512">
    <property type="entry name" value="HisKA"/>
    <property type="match status" value="1"/>
</dbReference>
<keyword evidence="16" id="KW-0175">Coiled coil</keyword>
<keyword evidence="11" id="KW-0902">Two-component regulatory system</keyword>
<dbReference type="CDD" id="cd17574">
    <property type="entry name" value="REC_OmpR"/>
    <property type="match status" value="1"/>
</dbReference>
<evidence type="ECO:0000259" key="18">
    <source>
        <dbReference type="PROSITE" id="PS50109"/>
    </source>
</evidence>
<dbReference type="SUPFAM" id="SSF55073">
    <property type="entry name" value="Nucleotide cyclase"/>
    <property type="match status" value="1"/>
</dbReference>
<evidence type="ECO:0000256" key="14">
    <source>
        <dbReference type="PROSITE-ProRule" id="PRU00169"/>
    </source>
</evidence>
<dbReference type="SMART" id="SM00304">
    <property type="entry name" value="HAMP"/>
    <property type="match status" value="1"/>
</dbReference>
<accession>A0A1E5QK74</accession>
<keyword evidence="15" id="KW-0802">TPR repeat</keyword>
<dbReference type="InterPro" id="IPR011006">
    <property type="entry name" value="CheY-like_superfamily"/>
</dbReference>
<evidence type="ECO:0000256" key="8">
    <source>
        <dbReference type="ARBA" id="ARBA00022692"/>
    </source>
</evidence>
<dbReference type="SUPFAM" id="SSF158472">
    <property type="entry name" value="HAMP domain-like"/>
    <property type="match status" value="1"/>
</dbReference>
<evidence type="ECO:0000256" key="6">
    <source>
        <dbReference type="ARBA" id="ARBA00022553"/>
    </source>
</evidence>
<feature type="transmembrane region" description="Helical" evidence="17">
    <location>
        <begin position="15"/>
        <end position="39"/>
    </location>
</feature>
<dbReference type="CDD" id="cd06225">
    <property type="entry name" value="HAMP"/>
    <property type="match status" value="1"/>
</dbReference>